<reference evidence="3 4" key="2">
    <citation type="submission" date="2024-10" db="EMBL/GenBank/DDBJ databases">
        <authorList>
            <person name="Ryan C."/>
        </authorList>
    </citation>
    <scope>NUCLEOTIDE SEQUENCE [LARGE SCALE GENOMIC DNA]</scope>
</reference>
<evidence type="ECO:0000256" key="1">
    <source>
        <dbReference type="SAM" id="MobiDB-lite"/>
    </source>
</evidence>
<name>A0ABC8XZM7_9POAL</name>
<dbReference type="PANTHER" id="PTHR21521:SF0">
    <property type="entry name" value="AMUN, ISOFORM A"/>
    <property type="match status" value="1"/>
</dbReference>
<feature type="region of interest" description="Disordered" evidence="1">
    <location>
        <begin position="419"/>
        <end position="444"/>
    </location>
</feature>
<dbReference type="PANTHER" id="PTHR21521">
    <property type="entry name" value="AMUN, ISOFORM A"/>
    <property type="match status" value="1"/>
</dbReference>
<dbReference type="Pfam" id="PF14379">
    <property type="entry name" value="Myb_CC_LHEQLE"/>
    <property type="match status" value="1"/>
</dbReference>
<gene>
    <name evidence="3" type="ORF">URODEC1_LOCUS29461</name>
</gene>
<accession>A0ABC8XZM7</accession>
<feature type="domain" description="MYB-CC type transcription factor LHEQLE-containing" evidence="2">
    <location>
        <begin position="91"/>
        <end position="115"/>
    </location>
</feature>
<dbReference type="Proteomes" id="UP001497457">
    <property type="component" value="Chromosome 15b"/>
</dbReference>
<evidence type="ECO:0000313" key="3">
    <source>
        <dbReference type="EMBL" id="CAL4935704.1"/>
    </source>
</evidence>
<organism evidence="3 4">
    <name type="scientific">Urochloa decumbens</name>
    <dbReference type="NCBI Taxonomy" id="240449"/>
    <lineage>
        <taxon>Eukaryota</taxon>
        <taxon>Viridiplantae</taxon>
        <taxon>Streptophyta</taxon>
        <taxon>Embryophyta</taxon>
        <taxon>Tracheophyta</taxon>
        <taxon>Spermatophyta</taxon>
        <taxon>Magnoliopsida</taxon>
        <taxon>Liliopsida</taxon>
        <taxon>Poales</taxon>
        <taxon>Poaceae</taxon>
        <taxon>PACMAD clade</taxon>
        <taxon>Panicoideae</taxon>
        <taxon>Panicodae</taxon>
        <taxon>Paniceae</taxon>
        <taxon>Melinidinae</taxon>
        <taxon>Urochloa</taxon>
    </lineage>
</organism>
<evidence type="ECO:0000259" key="2">
    <source>
        <dbReference type="Pfam" id="PF14379"/>
    </source>
</evidence>
<proteinExistence type="predicted"/>
<dbReference type="InterPro" id="IPR025756">
    <property type="entry name" value="Myb_CC_LHEQLE"/>
</dbReference>
<dbReference type="EMBL" id="OZ075125">
    <property type="protein sequence ID" value="CAL4935704.1"/>
    <property type="molecule type" value="Genomic_DNA"/>
</dbReference>
<sequence length="444" mass="48871">MTYIRPSRLGGWIFNEEKESLGKEIRMEHLTQALPAGIPPGAWRGCRGRCKLQEQIDVISHRSVWSDSHHSDSEIQVADQAEHIDSVLGRVRRHLQLRIEAQGRYLQSVLRRAYEALAGGLRRGVWVHVLLLPLAIPAAPPPPPAAASCPPRPRSTTNLQSLWITSACRRKARSRDSAPSSRARIRPLRGSVVILLAHQTRIRRGMRSWPATLAKSGAALRADRAEPTMTETVDFASGDAAAWRAALAAYDRRIEALDKPDLVAVDSFYRHDLPALLRGRDPDPFIAKPELVRLLQWKLSRGKWRPRLMDFVKGLDEAVVESASRKAFTALPDLSKAVTDLTVLKGIGPATASAVLAAYAPDVAPFMSDEAMVAALGNAKEYTLKQYLAFAGKLQAKAKELTVGEESFTPSDVERALWSSAVGSKSPASGNLKSESKMRGKRKR</sequence>
<protein>
    <recommendedName>
        <fullName evidence="2">MYB-CC type transcription factor LHEQLE-containing domain-containing protein</fullName>
    </recommendedName>
</protein>
<evidence type="ECO:0000313" key="4">
    <source>
        <dbReference type="Proteomes" id="UP001497457"/>
    </source>
</evidence>
<keyword evidence="4" id="KW-1185">Reference proteome</keyword>
<reference evidence="4" key="1">
    <citation type="submission" date="2024-06" db="EMBL/GenBank/DDBJ databases">
        <authorList>
            <person name="Ryan C."/>
        </authorList>
    </citation>
    <scope>NUCLEOTIDE SEQUENCE [LARGE SCALE GENOMIC DNA]</scope>
</reference>
<dbReference type="AlphaFoldDB" id="A0ABC8XZM7"/>
<feature type="compositionally biased region" description="Polar residues" evidence="1">
    <location>
        <begin position="421"/>
        <end position="433"/>
    </location>
</feature>